<protein>
    <submittedName>
        <fullName evidence="2">Uncharacterized protein</fullName>
    </submittedName>
</protein>
<feature type="compositionally biased region" description="Basic and acidic residues" evidence="1">
    <location>
        <begin position="62"/>
        <end position="76"/>
    </location>
</feature>
<evidence type="ECO:0000313" key="2">
    <source>
        <dbReference type="EMBL" id="KAK7387777.1"/>
    </source>
</evidence>
<reference evidence="2 3" key="1">
    <citation type="submission" date="2024-01" db="EMBL/GenBank/DDBJ databases">
        <title>The genomes of 5 underutilized Papilionoideae crops provide insights into root nodulation and disease resistanc.</title>
        <authorList>
            <person name="Jiang F."/>
        </authorList>
    </citation>
    <scope>NUCLEOTIDE SEQUENCE [LARGE SCALE GENOMIC DNA]</scope>
    <source>
        <strain evidence="2">DUOXIRENSHENG_FW03</strain>
        <tissue evidence="2">Leaves</tissue>
    </source>
</reference>
<evidence type="ECO:0000256" key="1">
    <source>
        <dbReference type="SAM" id="MobiDB-lite"/>
    </source>
</evidence>
<proteinExistence type="predicted"/>
<keyword evidence="3" id="KW-1185">Reference proteome</keyword>
<dbReference type="EMBL" id="JAYMYS010000006">
    <property type="protein sequence ID" value="KAK7387777.1"/>
    <property type="molecule type" value="Genomic_DNA"/>
</dbReference>
<gene>
    <name evidence="2" type="ORF">VNO78_22569</name>
</gene>
<organism evidence="2 3">
    <name type="scientific">Psophocarpus tetragonolobus</name>
    <name type="common">Winged bean</name>
    <name type="synonym">Dolichos tetragonolobus</name>
    <dbReference type="NCBI Taxonomy" id="3891"/>
    <lineage>
        <taxon>Eukaryota</taxon>
        <taxon>Viridiplantae</taxon>
        <taxon>Streptophyta</taxon>
        <taxon>Embryophyta</taxon>
        <taxon>Tracheophyta</taxon>
        <taxon>Spermatophyta</taxon>
        <taxon>Magnoliopsida</taxon>
        <taxon>eudicotyledons</taxon>
        <taxon>Gunneridae</taxon>
        <taxon>Pentapetalae</taxon>
        <taxon>rosids</taxon>
        <taxon>fabids</taxon>
        <taxon>Fabales</taxon>
        <taxon>Fabaceae</taxon>
        <taxon>Papilionoideae</taxon>
        <taxon>50 kb inversion clade</taxon>
        <taxon>NPAAA clade</taxon>
        <taxon>indigoferoid/millettioid clade</taxon>
        <taxon>Phaseoleae</taxon>
        <taxon>Psophocarpus</taxon>
    </lineage>
</organism>
<comment type="caution">
    <text evidence="2">The sequence shown here is derived from an EMBL/GenBank/DDBJ whole genome shotgun (WGS) entry which is preliminary data.</text>
</comment>
<name>A0AAN9XC90_PSOTE</name>
<evidence type="ECO:0000313" key="3">
    <source>
        <dbReference type="Proteomes" id="UP001386955"/>
    </source>
</evidence>
<accession>A0AAN9XC90</accession>
<dbReference type="AlphaFoldDB" id="A0AAN9XC90"/>
<feature type="compositionally biased region" description="Polar residues" evidence="1">
    <location>
        <begin position="31"/>
        <end position="52"/>
    </location>
</feature>
<dbReference type="Proteomes" id="UP001386955">
    <property type="component" value="Unassembled WGS sequence"/>
</dbReference>
<sequence>MTKRQGHMSLKLCKKPEPNLHVLPLKSCQTHAQKASQASGFKTNMQKSQQPHNHAGSMKPHAKTDGNSHANKDGSRRLSVKPHNKDCVFLARGSSTIPPELATRTQKDDGSTMRHVSAEASHAVDASITSHILVVASSLRWFSRQSLPGFQWKRVVVSHVQHK</sequence>
<feature type="region of interest" description="Disordered" evidence="1">
    <location>
        <begin position="31"/>
        <end position="83"/>
    </location>
</feature>